<evidence type="ECO:0000313" key="3">
    <source>
        <dbReference type="Proteomes" id="UP000234145"/>
    </source>
</evidence>
<dbReference type="CDD" id="cd09620">
    <property type="entry name" value="CBM9_like_3"/>
    <property type="match status" value="1"/>
</dbReference>
<dbReference type="Pfam" id="PF06452">
    <property type="entry name" value="CBM9_1"/>
    <property type="match status" value="1"/>
</dbReference>
<evidence type="ECO:0000313" key="2">
    <source>
        <dbReference type="EMBL" id="PIZ15704.1"/>
    </source>
</evidence>
<dbReference type="GO" id="GO:0016052">
    <property type="term" value="P:carbohydrate catabolic process"/>
    <property type="evidence" value="ECO:0007669"/>
    <property type="project" value="InterPro"/>
</dbReference>
<dbReference type="Proteomes" id="UP000234145">
    <property type="component" value="Unassembled WGS sequence"/>
</dbReference>
<feature type="domain" description="Carbohydrate-binding" evidence="1">
    <location>
        <begin position="34"/>
        <end position="184"/>
    </location>
</feature>
<dbReference type="InterPro" id="IPR010502">
    <property type="entry name" value="Carb-bd_dom_fam9"/>
</dbReference>
<dbReference type="EMBL" id="PFMS01000075">
    <property type="protein sequence ID" value="PIZ15704.1"/>
    <property type="molecule type" value="Genomic_DNA"/>
</dbReference>
<comment type="caution">
    <text evidence="2">The sequence shown here is derived from an EMBL/GenBank/DDBJ whole genome shotgun (WGS) entry which is preliminary data.</text>
</comment>
<protein>
    <recommendedName>
        <fullName evidence="1">Carbohydrate-binding domain-containing protein</fullName>
    </recommendedName>
</protein>
<dbReference type="GO" id="GO:0004553">
    <property type="term" value="F:hydrolase activity, hydrolyzing O-glycosyl compounds"/>
    <property type="evidence" value="ECO:0007669"/>
    <property type="project" value="InterPro"/>
</dbReference>
<dbReference type="AlphaFoldDB" id="A0A2H9PAS7"/>
<gene>
    <name evidence="2" type="ORF">COY51_04545</name>
</gene>
<dbReference type="PANTHER" id="PTHR35532">
    <property type="entry name" value="SIMILAR TO POLYHYDROXYALKANOATE DEPOLYMERASE"/>
    <property type="match status" value="1"/>
</dbReference>
<proteinExistence type="predicted"/>
<dbReference type="PANTHER" id="PTHR35532:SF5">
    <property type="entry name" value="CARBOHYDRATE-BINDING DOMAIN-CONTAINING PROTEIN"/>
    <property type="match status" value="1"/>
</dbReference>
<dbReference type="Gene3D" id="2.60.40.1190">
    <property type="match status" value="1"/>
</dbReference>
<organism evidence="2 3">
    <name type="scientific">Candidatus Desantisbacteria bacterium CG_4_10_14_0_8_um_filter_39_17</name>
    <dbReference type="NCBI Taxonomy" id="1974542"/>
    <lineage>
        <taxon>Bacteria</taxon>
        <taxon>Candidatus Desantisiibacteriota</taxon>
    </lineage>
</organism>
<dbReference type="GO" id="GO:0030246">
    <property type="term" value="F:carbohydrate binding"/>
    <property type="evidence" value="ECO:0007669"/>
    <property type="project" value="InterPro"/>
</dbReference>
<accession>A0A2H9PAS7</accession>
<sequence length="241" mass="28566">MVSRNRQNGFAISSQSMIKKISYPCYFTSEKMKVDGSFDEHIWQKAKNLRFFVPVTLKKPLSKTEAKLLWDRDYLYVGFKAYDKDIWSYFTKRDALTCDEDVLEIFLKTDPEKEPYYNFEINVLGTVYDAFNIKREAGGSDHHRWSKWNCQGLKVGVKIEGTLNNWEDEDEYWQLEVAIPFSSLSTLKGKIPRPGDKWLFHLSRYDYSVYLPKGVELSSCAPLSRVNFHYYEDWIYLQFER</sequence>
<name>A0A2H9PAS7_9BACT</name>
<evidence type="ECO:0000259" key="1">
    <source>
        <dbReference type="Pfam" id="PF06452"/>
    </source>
</evidence>
<dbReference type="SUPFAM" id="SSF49344">
    <property type="entry name" value="CBD9-like"/>
    <property type="match status" value="1"/>
</dbReference>
<reference evidence="3" key="1">
    <citation type="submission" date="2017-09" db="EMBL/GenBank/DDBJ databases">
        <title>Depth-based differentiation of microbial function through sediment-hosted aquifers and enrichment of novel symbionts in the deep terrestrial subsurface.</title>
        <authorList>
            <person name="Probst A.J."/>
            <person name="Ladd B."/>
            <person name="Jarett J.K."/>
            <person name="Geller-Mcgrath D.E."/>
            <person name="Sieber C.M.K."/>
            <person name="Emerson J.B."/>
            <person name="Anantharaman K."/>
            <person name="Thomas B.C."/>
            <person name="Malmstrom R."/>
            <person name="Stieglmeier M."/>
            <person name="Klingl A."/>
            <person name="Woyke T."/>
            <person name="Ryan C.M."/>
            <person name="Banfield J.F."/>
        </authorList>
    </citation>
    <scope>NUCLEOTIDE SEQUENCE [LARGE SCALE GENOMIC DNA]</scope>
</reference>